<feature type="signal peptide" evidence="1">
    <location>
        <begin position="1"/>
        <end position="22"/>
    </location>
</feature>
<dbReference type="EMBL" id="UYJE01002702">
    <property type="protein sequence ID" value="VDI12996.1"/>
    <property type="molecule type" value="Genomic_DNA"/>
</dbReference>
<name>A0A8B6CZW0_MYTGA</name>
<gene>
    <name evidence="3" type="ORF">MGAL_10B063666</name>
</gene>
<dbReference type="SUPFAM" id="SSF56436">
    <property type="entry name" value="C-type lectin-like"/>
    <property type="match status" value="1"/>
</dbReference>
<comment type="caution">
    <text evidence="3">The sequence shown here is derived from an EMBL/GenBank/DDBJ whole genome shotgun (WGS) entry which is preliminary data.</text>
</comment>
<reference evidence="3" key="1">
    <citation type="submission" date="2018-11" db="EMBL/GenBank/DDBJ databases">
        <authorList>
            <person name="Alioto T."/>
            <person name="Alioto T."/>
        </authorList>
    </citation>
    <scope>NUCLEOTIDE SEQUENCE</scope>
</reference>
<evidence type="ECO:0000256" key="1">
    <source>
        <dbReference type="SAM" id="SignalP"/>
    </source>
</evidence>
<evidence type="ECO:0000313" key="4">
    <source>
        <dbReference type="Proteomes" id="UP000596742"/>
    </source>
</evidence>
<sequence>MNASLIQVGVILLITKFGDVAGAVWYKSQFTGTITINDIKWSVKVRSLTECCYQCTFSSKCRSFQYETESGKCTLLFALGQTGPFVNSSEIVHYRNYLVCPEGYYLLFISNACVVLYPDYMPWNDSLNACQSQGADFPILDTDTLFNEFLDYIDNQVISPDRVAVNGRLINNIGYWGNGDVIDVSKFCAFQPDEIDIPDICLFVAHSSESWCGSPVNRLDDAKCAFDTLRICMIKL</sequence>
<dbReference type="AlphaFoldDB" id="A0A8B6CZW0"/>
<protein>
    <recommendedName>
        <fullName evidence="2">Apple domain-containing protein</fullName>
    </recommendedName>
</protein>
<dbReference type="Proteomes" id="UP000596742">
    <property type="component" value="Unassembled WGS sequence"/>
</dbReference>
<dbReference type="Gene3D" id="3.50.4.10">
    <property type="entry name" value="Hepatocyte Growth Factor"/>
    <property type="match status" value="1"/>
</dbReference>
<evidence type="ECO:0000259" key="2">
    <source>
        <dbReference type="Pfam" id="PF00024"/>
    </source>
</evidence>
<organism evidence="3 4">
    <name type="scientific">Mytilus galloprovincialis</name>
    <name type="common">Mediterranean mussel</name>
    <dbReference type="NCBI Taxonomy" id="29158"/>
    <lineage>
        <taxon>Eukaryota</taxon>
        <taxon>Metazoa</taxon>
        <taxon>Spiralia</taxon>
        <taxon>Lophotrochozoa</taxon>
        <taxon>Mollusca</taxon>
        <taxon>Bivalvia</taxon>
        <taxon>Autobranchia</taxon>
        <taxon>Pteriomorphia</taxon>
        <taxon>Mytilida</taxon>
        <taxon>Mytiloidea</taxon>
        <taxon>Mytilidae</taxon>
        <taxon>Mytilinae</taxon>
        <taxon>Mytilus</taxon>
    </lineage>
</organism>
<dbReference type="Gene3D" id="3.10.100.10">
    <property type="entry name" value="Mannose-Binding Protein A, subunit A"/>
    <property type="match status" value="1"/>
</dbReference>
<proteinExistence type="predicted"/>
<dbReference type="OrthoDB" id="6083339at2759"/>
<keyword evidence="4" id="KW-1185">Reference proteome</keyword>
<dbReference type="InterPro" id="IPR016187">
    <property type="entry name" value="CTDL_fold"/>
</dbReference>
<accession>A0A8B6CZW0</accession>
<feature type="domain" description="Apple" evidence="2">
    <location>
        <begin position="30"/>
        <end position="82"/>
    </location>
</feature>
<dbReference type="Pfam" id="PF00024">
    <property type="entry name" value="PAN_1"/>
    <property type="match status" value="1"/>
</dbReference>
<dbReference type="InterPro" id="IPR016186">
    <property type="entry name" value="C-type_lectin-like/link_sf"/>
</dbReference>
<dbReference type="SUPFAM" id="SSF57414">
    <property type="entry name" value="Hairpin loop containing domain-like"/>
    <property type="match status" value="1"/>
</dbReference>
<evidence type="ECO:0000313" key="3">
    <source>
        <dbReference type="EMBL" id="VDI12996.1"/>
    </source>
</evidence>
<dbReference type="InterPro" id="IPR003609">
    <property type="entry name" value="Pan_app"/>
</dbReference>
<feature type="chain" id="PRO_5032687149" description="Apple domain-containing protein" evidence="1">
    <location>
        <begin position="23"/>
        <end position="236"/>
    </location>
</feature>
<keyword evidence="1" id="KW-0732">Signal</keyword>